<gene>
    <name evidence="6" type="primary">LOC136089010</name>
</gene>
<sequence>MWRLIVLNREVPLSNNVIKSLPVHLNLQSANIIFSTISCVNICKGNNDFHYLIRNKFSDFKNFQSTSNEDVGIIEMEEGNTVDNFKVIRHKDCSLICSEACCNSCTMYRTNLRVMESRRKSNENQSSISSNSKKNDRYFSKSELLTKIKLLEKERKENLAKQQRMQKKLEKSIIEEGVVLEEEEHTIIEETYEKYGEENPFTEDSPQALLWQQQKIQAGLKDRRSMRWHPLIIRWCISLYLKSPSVYRHICSTPFLNLPCKNTVQKYINFTDPGCGFNKDVMYNLTKKNDLPNIKEHQRYVSIIVDEMKIKSGLAFSLSTGKLVGFSESGSINELLLNFENKYTENKGKSNVEDPTDIPLASYVTVLMVRGITSSLKYVFGHFASAGGLSSSQLYFTIWDGVRHLESVGLKVMAIVADGASPNRKFMRLHSWKSEENTKDGVIYWTWNECCPDRKMFFICDVPHLIKTTRNNLEKSHENSSSRSNMIDGQPLVWDQIIRLYDWDLGIDRDAVGLTMGHKLSEEHINLNSRTRMRVNLAVQVLSSTVADMLEEQGLHSTKSLIKFIRMIDKFFDCLNVSKNFNYSRKPDLDRYKAIDDVRFDWLQNTFLTFINNWEEQCQNIPDLSQAEKNRFCLSKQTLEGLRITVNSFTTLGKFLLVEGAEYILSEKFCQDPLEEYFGKQRMRLGSNDNPLLIEFNSNALGLNVAGDNLIRVFGSNTKGRKDEFQKLDVKNTDLPLSKKRKNDLV</sequence>
<dbReference type="GeneID" id="136089010"/>
<feature type="domain" description="Transposable element P transposase-like RNase H" evidence="3">
    <location>
        <begin position="275"/>
        <end position="428"/>
    </location>
</feature>
<evidence type="ECO:0000259" key="4">
    <source>
        <dbReference type="Pfam" id="PF21788"/>
    </source>
</evidence>
<accession>A0ABM4D864</accession>
<dbReference type="InterPro" id="IPR048366">
    <property type="entry name" value="TNP-like_GBD"/>
</dbReference>
<feature type="domain" description="Transposable element P transposase-like GTP-binding insertion" evidence="4">
    <location>
        <begin position="464"/>
        <end position="582"/>
    </location>
</feature>
<keyword evidence="5" id="KW-1185">Reference proteome</keyword>
<name>A0ABM4D864_HYDVU</name>
<evidence type="ECO:0000259" key="3">
    <source>
        <dbReference type="Pfam" id="PF21787"/>
    </source>
</evidence>
<dbReference type="Pfam" id="PF21787">
    <property type="entry name" value="TNP-like_RNaseH_N"/>
    <property type="match status" value="1"/>
</dbReference>
<reference evidence="6" key="1">
    <citation type="submission" date="2025-08" db="UniProtKB">
        <authorList>
            <consortium name="RefSeq"/>
        </authorList>
    </citation>
    <scope>IDENTIFICATION</scope>
</reference>
<dbReference type="Proteomes" id="UP001652625">
    <property type="component" value="Chromosome 12"/>
</dbReference>
<dbReference type="Pfam" id="PF21788">
    <property type="entry name" value="TNP-like_GBD"/>
    <property type="match status" value="1"/>
</dbReference>
<feature type="coiled-coil region" evidence="1">
    <location>
        <begin position="141"/>
        <end position="171"/>
    </location>
</feature>
<keyword evidence="1" id="KW-0175">Coiled coil</keyword>
<protein>
    <submittedName>
        <fullName evidence="6">Uncharacterized protein LOC136089010 isoform X1</fullName>
    </submittedName>
</protein>
<proteinExistence type="predicted"/>
<dbReference type="InterPro" id="IPR048365">
    <property type="entry name" value="TNP-like_RNaseH_N"/>
</dbReference>
<organism evidence="5 6">
    <name type="scientific">Hydra vulgaris</name>
    <name type="common">Hydra</name>
    <name type="synonym">Hydra attenuata</name>
    <dbReference type="NCBI Taxonomy" id="6087"/>
    <lineage>
        <taxon>Eukaryota</taxon>
        <taxon>Metazoa</taxon>
        <taxon>Cnidaria</taxon>
        <taxon>Hydrozoa</taxon>
        <taxon>Hydroidolina</taxon>
        <taxon>Anthoathecata</taxon>
        <taxon>Aplanulata</taxon>
        <taxon>Hydridae</taxon>
        <taxon>Hydra</taxon>
    </lineage>
</organism>
<evidence type="ECO:0000256" key="2">
    <source>
        <dbReference type="SAM" id="MobiDB-lite"/>
    </source>
</evidence>
<feature type="region of interest" description="Disordered" evidence="2">
    <location>
        <begin position="116"/>
        <end position="135"/>
    </location>
</feature>
<dbReference type="RefSeq" id="XP_065670516.1">
    <property type="nucleotide sequence ID" value="XM_065814444.1"/>
</dbReference>
<evidence type="ECO:0000313" key="6">
    <source>
        <dbReference type="RefSeq" id="XP_065670516.1"/>
    </source>
</evidence>
<evidence type="ECO:0000313" key="5">
    <source>
        <dbReference type="Proteomes" id="UP001652625"/>
    </source>
</evidence>
<feature type="compositionally biased region" description="Low complexity" evidence="2">
    <location>
        <begin position="123"/>
        <end position="132"/>
    </location>
</feature>
<evidence type="ECO:0000256" key="1">
    <source>
        <dbReference type="SAM" id="Coils"/>
    </source>
</evidence>